<keyword evidence="1" id="KW-1133">Transmembrane helix</keyword>
<comment type="caution">
    <text evidence="2">The sequence shown here is derived from an EMBL/GenBank/DDBJ whole genome shotgun (WGS) entry which is preliminary data.</text>
</comment>
<evidence type="ECO:0000313" key="2">
    <source>
        <dbReference type="EMBL" id="GAC25752.1"/>
    </source>
</evidence>
<dbReference type="EMBL" id="BAEP01000070">
    <property type="protein sequence ID" value="GAC25752.1"/>
    <property type="molecule type" value="Genomic_DNA"/>
</dbReference>
<sequence>MIGTGTYIGIAKLAVDISVVLLTLAFRYSELSFVILSVETFASINIFKA</sequence>
<protein>
    <submittedName>
        <fullName evidence="2">Uncharacterized protein</fullName>
    </submittedName>
</protein>
<accession>K6Z5T4</accession>
<keyword evidence="1" id="KW-0812">Transmembrane</keyword>
<name>K6Z5T4_9ALTE</name>
<keyword evidence="1" id="KW-0472">Membrane</keyword>
<dbReference type="AlphaFoldDB" id="K6Z5T4"/>
<feature type="transmembrane region" description="Helical" evidence="1">
    <location>
        <begin position="6"/>
        <end position="26"/>
    </location>
</feature>
<gene>
    <name evidence="2" type="ORF">GMES_3475</name>
</gene>
<reference evidence="2 3" key="1">
    <citation type="journal article" date="2017" name="Antonie Van Leeuwenhoek">
        <title>Rhizobium rhizosphaerae sp. nov., a novel species isolated from rice rhizosphere.</title>
        <authorList>
            <person name="Zhao J.J."/>
            <person name="Zhang J."/>
            <person name="Zhang R.J."/>
            <person name="Zhang C.W."/>
            <person name="Yin H.Q."/>
            <person name="Zhang X.X."/>
        </authorList>
    </citation>
    <scope>NUCLEOTIDE SEQUENCE [LARGE SCALE GENOMIC DNA]</scope>
    <source>
        <strain evidence="2 3">KMM 241</strain>
    </source>
</reference>
<dbReference type="Proteomes" id="UP000006263">
    <property type="component" value="Unassembled WGS sequence"/>
</dbReference>
<proteinExistence type="predicted"/>
<evidence type="ECO:0000313" key="3">
    <source>
        <dbReference type="Proteomes" id="UP000006263"/>
    </source>
</evidence>
<evidence type="ECO:0000256" key="1">
    <source>
        <dbReference type="SAM" id="Phobius"/>
    </source>
</evidence>
<organism evidence="2 3">
    <name type="scientific">Paraglaciecola mesophila KMM 241</name>
    <dbReference type="NCBI Taxonomy" id="1128912"/>
    <lineage>
        <taxon>Bacteria</taxon>
        <taxon>Pseudomonadati</taxon>
        <taxon>Pseudomonadota</taxon>
        <taxon>Gammaproteobacteria</taxon>
        <taxon>Alteromonadales</taxon>
        <taxon>Alteromonadaceae</taxon>
        <taxon>Paraglaciecola</taxon>
    </lineage>
</organism>